<keyword evidence="3" id="KW-0418">Kinase</keyword>
<accession>A0A2J8A0C3</accession>
<feature type="domain" description="Protein kinase" evidence="2">
    <location>
        <begin position="73"/>
        <end position="337"/>
    </location>
</feature>
<dbReference type="GO" id="GO:0005524">
    <property type="term" value="F:ATP binding"/>
    <property type="evidence" value="ECO:0007669"/>
    <property type="project" value="InterPro"/>
</dbReference>
<gene>
    <name evidence="3" type="ORF">TSOC_007722</name>
</gene>
<evidence type="ECO:0000256" key="1">
    <source>
        <dbReference type="SAM" id="MobiDB-lite"/>
    </source>
</evidence>
<reference evidence="3 4" key="1">
    <citation type="journal article" date="2017" name="Mol. Biol. Evol.">
        <title>The 4-celled Tetrabaena socialis nuclear genome reveals the essential components for genetic control of cell number at the origin of multicellularity in the volvocine lineage.</title>
        <authorList>
            <person name="Featherston J."/>
            <person name="Arakaki Y."/>
            <person name="Hanschen E.R."/>
            <person name="Ferris P.J."/>
            <person name="Michod R.E."/>
            <person name="Olson B.J.S.C."/>
            <person name="Nozaki H."/>
            <person name="Durand P.M."/>
        </authorList>
    </citation>
    <scope>NUCLEOTIDE SEQUENCE [LARGE SCALE GENOMIC DNA]</scope>
    <source>
        <strain evidence="3 4">NIES-571</strain>
    </source>
</reference>
<dbReference type="InterPro" id="IPR000719">
    <property type="entry name" value="Prot_kinase_dom"/>
</dbReference>
<dbReference type="Proteomes" id="UP000236333">
    <property type="component" value="Unassembled WGS sequence"/>
</dbReference>
<protein>
    <submittedName>
        <fullName evidence="3">Putative serine/threonine-protein kinase</fullName>
    </submittedName>
</protein>
<feature type="region of interest" description="Disordered" evidence="1">
    <location>
        <begin position="17"/>
        <end position="62"/>
    </location>
</feature>
<evidence type="ECO:0000313" key="3">
    <source>
        <dbReference type="EMBL" id="PNH05977.1"/>
    </source>
</evidence>
<dbReference type="EMBL" id="PGGS01000267">
    <property type="protein sequence ID" value="PNH05977.1"/>
    <property type="molecule type" value="Genomic_DNA"/>
</dbReference>
<name>A0A2J8A0C3_9CHLO</name>
<keyword evidence="4" id="KW-1185">Reference proteome</keyword>
<dbReference type="InterPro" id="IPR011009">
    <property type="entry name" value="Kinase-like_dom_sf"/>
</dbReference>
<dbReference type="Gene3D" id="1.10.510.10">
    <property type="entry name" value="Transferase(Phosphotransferase) domain 1"/>
    <property type="match status" value="1"/>
</dbReference>
<feature type="compositionally biased region" description="Gly residues" evidence="1">
    <location>
        <begin position="39"/>
        <end position="62"/>
    </location>
</feature>
<evidence type="ECO:0000259" key="2">
    <source>
        <dbReference type="PROSITE" id="PS50011"/>
    </source>
</evidence>
<dbReference type="InterPro" id="IPR001245">
    <property type="entry name" value="Ser-Thr/Tyr_kinase_cat_dom"/>
</dbReference>
<dbReference type="GO" id="GO:0004674">
    <property type="term" value="F:protein serine/threonine kinase activity"/>
    <property type="evidence" value="ECO:0007669"/>
    <property type="project" value="TreeGrafter"/>
</dbReference>
<keyword evidence="3" id="KW-0808">Transferase</keyword>
<dbReference type="AlphaFoldDB" id="A0A2J8A0C3"/>
<dbReference type="InterPro" id="IPR051681">
    <property type="entry name" value="Ser/Thr_Kinases-Pseudokinases"/>
</dbReference>
<dbReference type="PROSITE" id="PS50011">
    <property type="entry name" value="PROTEIN_KINASE_DOM"/>
    <property type="match status" value="1"/>
</dbReference>
<evidence type="ECO:0000313" key="4">
    <source>
        <dbReference type="Proteomes" id="UP000236333"/>
    </source>
</evidence>
<dbReference type="Gene3D" id="3.30.200.20">
    <property type="entry name" value="Phosphorylase Kinase, domain 1"/>
    <property type="match status" value="1"/>
</dbReference>
<dbReference type="SUPFAM" id="SSF56112">
    <property type="entry name" value="Protein kinase-like (PK-like)"/>
    <property type="match status" value="1"/>
</dbReference>
<sequence length="337" mass="36146">LAELALLPVTPRTPHRADLRLLDGSGQTNDRAEDDGAGRRGGAGGGAGGGDGGGGGEGGGVGQGREAALELQLLPGTTRGQGACGRVVEGLYGGRRVAVKLVADTHTRGGPSEALLQTFEQEVEVLGRCEHPNVVRLLAACLQPPRLCLVMELMETSLDRVLHGRPGQQAVALMPLDKVLHIAIEIARGLAYLHPFIVHRDCKPANVLLNDPWGPRPVVKITDFGLSRLRSTVQATRTPGAGTPAYLAPEGYDVAPKVITHQADIFSFGVVLWEMLSGSQPWKHCDMMTLAYDVTVRRQRLPLEALEAGGRCPHKLRLLLQQCWEQDPRRRPAAAEL</sequence>
<feature type="non-terminal residue" evidence="3">
    <location>
        <position position="1"/>
    </location>
</feature>
<comment type="caution">
    <text evidence="3">The sequence shown here is derived from an EMBL/GenBank/DDBJ whole genome shotgun (WGS) entry which is preliminary data.</text>
</comment>
<proteinExistence type="predicted"/>
<organism evidence="3 4">
    <name type="scientific">Tetrabaena socialis</name>
    <dbReference type="NCBI Taxonomy" id="47790"/>
    <lineage>
        <taxon>Eukaryota</taxon>
        <taxon>Viridiplantae</taxon>
        <taxon>Chlorophyta</taxon>
        <taxon>core chlorophytes</taxon>
        <taxon>Chlorophyceae</taxon>
        <taxon>CS clade</taxon>
        <taxon>Chlamydomonadales</taxon>
        <taxon>Tetrabaenaceae</taxon>
        <taxon>Tetrabaena</taxon>
    </lineage>
</organism>
<dbReference type="OrthoDB" id="339325at2759"/>
<dbReference type="PANTHER" id="PTHR44329:SF214">
    <property type="entry name" value="PROTEIN KINASE DOMAIN-CONTAINING PROTEIN"/>
    <property type="match status" value="1"/>
</dbReference>
<dbReference type="PANTHER" id="PTHR44329">
    <property type="entry name" value="SERINE/THREONINE-PROTEIN KINASE TNNI3K-RELATED"/>
    <property type="match status" value="1"/>
</dbReference>
<dbReference type="Pfam" id="PF07714">
    <property type="entry name" value="PK_Tyr_Ser-Thr"/>
    <property type="match status" value="1"/>
</dbReference>
<feature type="non-terminal residue" evidence="3">
    <location>
        <position position="337"/>
    </location>
</feature>
<dbReference type="CDD" id="cd13999">
    <property type="entry name" value="STKc_MAP3K-like"/>
    <property type="match status" value="1"/>
</dbReference>